<dbReference type="InterPro" id="IPR050416">
    <property type="entry name" value="FAD-linked_Oxidoreductase"/>
</dbReference>
<dbReference type="Pfam" id="PF00296">
    <property type="entry name" value="Bac_luciferase"/>
    <property type="match status" value="1"/>
</dbReference>
<sequence>MPDYGQELSFGSFITPANADPHRPVRLARVSEAAGLDLVTFQDHPYQPGFLDTWTLLTWVASATERITVSGNVLNLPLRQPAVLARSAASLDLLSGGRVALGLGAGGFWDAIAAMGGTKLTPGEGVDALSEAIDIIRGIWDVSERGPLRVDGAHHRVAGAKRGPAPAHDIPIWIGAYKPRMLRLTARKADGWLPSLAYLDDGELRRASRTIDAAAEDAGRHPAEIRRLLNVAGAIQPMSSGRLQGPAAQWADELSELALADGISTFVLASDDDATLQAFGEEVAPAVREAVGRERAGRGTVPAAARRGSAALALRRDGIDYARIPAALAASAVEPGDRSYDAVRHNYLRSGAPGLVLLPRTADEVVEGLAYARTLDVPLGVRSGGHGISGRSTNDGGVVLDLRALDAVTPLGGGRVRLGAGATWGHVARSLQPLGLAISSGDYGGVGVGGLATTGGVGFLGRRFGLTIDRVVGADVVTADGRLLRASAEENPDLFWGLRGAGGNLGIVTSVDVEAMPLGEVVFSQMAIDARDTAGVLQRWGGAVEAAPRELTSFLVLSPARRGQPSVAQLMTVYAGDDTEAAVRELERLADAGPLLDHKAYLLPYPGILQDAGRHHSGGGDPSVRSGLVTHLGPDEAGAFADLAGTGAAYFLQIRATGGAAHDLAADATAYPHRHQNFLLSAMGASQHALDAVWDERMAPHVDGLYLSFDTDTRIERLVDAFGANLPRLREVKRAYDPENVFRANFPIPPAG</sequence>
<evidence type="ECO:0000313" key="7">
    <source>
        <dbReference type="EMBL" id="GAA4779889.1"/>
    </source>
</evidence>
<keyword evidence="3" id="KW-0285">Flavoprotein</keyword>
<name>A0ABP9AEU5_9MICO</name>
<evidence type="ECO:0000256" key="2">
    <source>
        <dbReference type="ARBA" id="ARBA00005466"/>
    </source>
</evidence>
<dbReference type="CDD" id="cd01097">
    <property type="entry name" value="Tetrahydromethanopterin_reductase"/>
    <property type="match status" value="1"/>
</dbReference>
<organism evidence="7 8">
    <name type="scientific">Microbacterium gilvum</name>
    <dbReference type="NCBI Taxonomy" id="1336204"/>
    <lineage>
        <taxon>Bacteria</taxon>
        <taxon>Bacillati</taxon>
        <taxon>Actinomycetota</taxon>
        <taxon>Actinomycetes</taxon>
        <taxon>Micrococcales</taxon>
        <taxon>Microbacteriaceae</taxon>
        <taxon>Microbacterium</taxon>
    </lineage>
</organism>
<dbReference type="PANTHER" id="PTHR42973:SF39">
    <property type="entry name" value="FAD-BINDING PCMH-TYPE DOMAIN-CONTAINING PROTEIN"/>
    <property type="match status" value="1"/>
</dbReference>
<feature type="domain" description="FAD-binding PCMH-type" evidence="6">
    <location>
        <begin position="348"/>
        <end position="518"/>
    </location>
</feature>
<proteinExistence type="inferred from homology"/>
<dbReference type="Gene3D" id="3.20.20.30">
    <property type="entry name" value="Luciferase-like domain"/>
    <property type="match status" value="1"/>
</dbReference>
<dbReference type="EMBL" id="BAABKO010000005">
    <property type="protein sequence ID" value="GAA4779889.1"/>
    <property type="molecule type" value="Genomic_DNA"/>
</dbReference>
<dbReference type="InterPro" id="IPR011251">
    <property type="entry name" value="Luciferase-like_dom"/>
</dbReference>
<dbReference type="InterPro" id="IPR016167">
    <property type="entry name" value="FAD-bd_PCMH_sub1"/>
</dbReference>
<evidence type="ECO:0000259" key="6">
    <source>
        <dbReference type="PROSITE" id="PS51387"/>
    </source>
</evidence>
<dbReference type="Pfam" id="PF08031">
    <property type="entry name" value="BBE"/>
    <property type="match status" value="1"/>
</dbReference>
<reference evidence="8" key="1">
    <citation type="journal article" date="2019" name="Int. J. Syst. Evol. Microbiol.">
        <title>The Global Catalogue of Microorganisms (GCM) 10K type strain sequencing project: providing services to taxonomists for standard genome sequencing and annotation.</title>
        <authorList>
            <consortium name="The Broad Institute Genomics Platform"/>
            <consortium name="The Broad Institute Genome Sequencing Center for Infectious Disease"/>
            <person name="Wu L."/>
            <person name="Ma J."/>
        </authorList>
    </citation>
    <scope>NUCLEOTIDE SEQUENCE [LARGE SCALE GENOMIC DNA]</scope>
    <source>
        <strain evidence="8">JCM 18537</strain>
    </source>
</reference>
<dbReference type="PANTHER" id="PTHR42973">
    <property type="entry name" value="BINDING OXIDOREDUCTASE, PUTATIVE (AFU_ORTHOLOGUE AFUA_1G17690)-RELATED"/>
    <property type="match status" value="1"/>
</dbReference>
<comment type="cofactor">
    <cofactor evidence="1">
        <name>FAD</name>
        <dbReference type="ChEBI" id="CHEBI:57692"/>
    </cofactor>
</comment>
<dbReference type="InterPro" id="IPR006093">
    <property type="entry name" value="Oxy_OxRdtase_FAD_BS"/>
</dbReference>
<keyword evidence="4" id="KW-0274">FAD</keyword>
<dbReference type="SUPFAM" id="SSF56176">
    <property type="entry name" value="FAD-binding/transporter-associated domain-like"/>
    <property type="match status" value="1"/>
</dbReference>
<dbReference type="Gene3D" id="3.30.465.10">
    <property type="match status" value="1"/>
</dbReference>
<gene>
    <name evidence="7" type="ORF">GCM10023351_26100</name>
</gene>
<dbReference type="InterPro" id="IPR016169">
    <property type="entry name" value="FAD-bd_PCMH_sub2"/>
</dbReference>
<dbReference type="Gene3D" id="3.30.43.10">
    <property type="entry name" value="Uridine Diphospho-n-acetylenolpyruvylglucosamine Reductase, domain 2"/>
    <property type="match status" value="1"/>
</dbReference>
<dbReference type="InterPro" id="IPR006094">
    <property type="entry name" value="Oxid_FAD_bind_N"/>
</dbReference>
<accession>A0ABP9AEU5</accession>
<dbReference type="Pfam" id="PF01565">
    <property type="entry name" value="FAD_binding_4"/>
    <property type="match status" value="1"/>
</dbReference>
<protein>
    <recommendedName>
        <fullName evidence="6">FAD-binding PCMH-type domain-containing protein</fullName>
    </recommendedName>
</protein>
<dbReference type="InterPro" id="IPR016166">
    <property type="entry name" value="FAD-bd_PCMH"/>
</dbReference>
<dbReference type="Proteomes" id="UP001501645">
    <property type="component" value="Unassembled WGS sequence"/>
</dbReference>
<dbReference type="InterPro" id="IPR036318">
    <property type="entry name" value="FAD-bd_PCMH-like_sf"/>
</dbReference>
<keyword evidence="5" id="KW-0560">Oxidoreductase</keyword>
<keyword evidence="8" id="KW-1185">Reference proteome</keyword>
<dbReference type="InterPro" id="IPR012951">
    <property type="entry name" value="BBE"/>
</dbReference>
<comment type="similarity">
    <text evidence="2">Belongs to the oxygen-dependent FAD-linked oxidoreductase family.</text>
</comment>
<dbReference type="PROSITE" id="PS00862">
    <property type="entry name" value="OX2_COVAL_FAD"/>
    <property type="match status" value="1"/>
</dbReference>
<evidence type="ECO:0000256" key="4">
    <source>
        <dbReference type="ARBA" id="ARBA00022827"/>
    </source>
</evidence>
<dbReference type="SUPFAM" id="SSF51679">
    <property type="entry name" value="Bacterial luciferase-like"/>
    <property type="match status" value="1"/>
</dbReference>
<evidence type="ECO:0000256" key="3">
    <source>
        <dbReference type="ARBA" id="ARBA00022630"/>
    </source>
</evidence>
<evidence type="ECO:0000256" key="1">
    <source>
        <dbReference type="ARBA" id="ARBA00001974"/>
    </source>
</evidence>
<dbReference type="Gene3D" id="3.40.462.20">
    <property type="match status" value="1"/>
</dbReference>
<evidence type="ECO:0000256" key="5">
    <source>
        <dbReference type="ARBA" id="ARBA00023002"/>
    </source>
</evidence>
<dbReference type="RefSeq" id="WP_345439901.1">
    <property type="nucleotide sequence ID" value="NZ_BAABKO010000005.1"/>
</dbReference>
<evidence type="ECO:0000313" key="8">
    <source>
        <dbReference type="Proteomes" id="UP001501645"/>
    </source>
</evidence>
<dbReference type="InterPro" id="IPR036661">
    <property type="entry name" value="Luciferase-like_sf"/>
</dbReference>
<comment type="caution">
    <text evidence="7">The sequence shown here is derived from an EMBL/GenBank/DDBJ whole genome shotgun (WGS) entry which is preliminary data.</text>
</comment>
<dbReference type="PROSITE" id="PS51387">
    <property type="entry name" value="FAD_PCMH"/>
    <property type="match status" value="1"/>
</dbReference>